<name>A0A6S6M5L1_9BACT</name>
<feature type="compositionally biased region" description="Polar residues" evidence="1">
    <location>
        <begin position="185"/>
        <end position="206"/>
    </location>
</feature>
<proteinExistence type="predicted"/>
<accession>A0A6S6M5L1</accession>
<dbReference type="InterPro" id="IPR016024">
    <property type="entry name" value="ARM-type_fold"/>
</dbReference>
<dbReference type="EMBL" id="AP023213">
    <property type="protein sequence ID" value="BCG47166.1"/>
    <property type="molecule type" value="Genomic_DNA"/>
</dbReference>
<dbReference type="AlphaFoldDB" id="A0A6S6M5L1"/>
<organism evidence="3 4">
    <name type="scientific">Citrifermentans bremense</name>
    <dbReference type="NCBI Taxonomy" id="60035"/>
    <lineage>
        <taxon>Bacteria</taxon>
        <taxon>Pseudomonadati</taxon>
        <taxon>Thermodesulfobacteriota</taxon>
        <taxon>Desulfuromonadia</taxon>
        <taxon>Geobacterales</taxon>
        <taxon>Geobacteraceae</taxon>
        <taxon>Citrifermentans</taxon>
    </lineage>
</organism>
<evidence type="ECO:0000313" key="4">
    <source>
        <dbReference type="Proteomes" id="UP000515472"/>
    </source>
</evidence>
<dbReference type="SUPFAM" id="SSF48371">
    <property type="entry name" value="ARM repeat"/>
    <property type="match status" value="2"/>
</dbReference>
<protein>
    <recommendedName>
        <fullName evidence="2">DUF4062 domain-containing protein</fullName>
    </recommendedName>
</protein>
<dbReference type="InterPro" id="IPR025139">
    <property type="entry name" value="DUF4062"/>
</dbReference>
<sequence>MADSRRLVKVFLASPGDLTEERKAAKTVVTDFNDLWAEEFGYQVELVGWEDTVAVFGRPQEMINRDLDRCELFVGLMWRRWGTPPDNVGKHTSGFEEEYSRSVQRRLTEGRPEISLFFKEIDPELLRDPGADLKKVLAFKEQLISEKRIYFENFNDCRDFEKKLMRCLSSFVKHLRIEEQATLPEETQVSSNEGEQQQNRPASNAVETPLSLEGADFLRHFVAKTEGRTGEAVEAVDIARFRLLTSIVGAQGNDEVFLGTHDTNLIFFKGGNFNLGRSELHGLISTGLQNFLHENVPLWQWIHGVNGFDDITLFLHTLSAPAQKQINTFAALQLILQPIPKTERWIANLFPSSWFHDNTPVPVRLAALKYLAACGTPSDLDTIRGEIDRKDNQTLPAAANAFISISLRESREGAFEHLYELQPGSVDDKLLAALFSNPATLSTEVLLRGASHQSPAVRRKVISLLCERTALPINLAEELLSDTEATVRHSALSYLVDHERVYSDDEAKNILVKPTATGIARGLIGSDPHGEACFKKFLKQRQRALKYKELEAAAAKDSIVDNDAYFILVQRSFKRLGDSLRSSIDNNFETEVSAWLSQFAGHPNYEKAKELEGFIRKTLMRKALDVIRERGDHCDLERIRRLLKNGSIEYSVEDIQYLGKHGEWEDIKLVIDMLTRQIGERTLLTISAIDQTKAKYAAQAIYALGRQRVVDLLGIEKPKELLVLVLKEIHDKVFAQLSDSYIESLLRSEDESVRKTTALKAIKSLPKKRLEKLFRQYLAGASPLHYNVIHWLDFGISVPRERAVSGAQRVLTGEWNH</sequence>
<dbReference type="Pfam" id="PF13271">
    <property type="entry name" value="DUF4062"/>
    <property type="match status" value="1"/>
</dbReference>
<dbReference type="KEGG" id="gbn:GEOBRER4_19160"/>
<feature type="region of interest" description="Disordered" evidence="1">
    <location>
        <begin position="183"/>
        <end position="206"/>
    </location>
</feature>
<feature type="domain" description="DUF4062" evidence="2">
    <location>
        <begin position="9"/>
        <end position="100"/>
    </location>
</feature>
<reference evidence="3 4" key="1">
    <citation type="submission" date="2020-06" db="EMBL/GenBank/DDBJ databases">
        <title>Interaction of electrochemicaly active bacteria, Geobacter bremensis R4 on different carbon anode.</title>
        <authorList>
            <person name="Meng L."/>
            <person name="Yoshida N."/>
        </authorList>
    </citation>
    <scope>NUCLEOTIDE SEQUENCE [LARGE SCALE GENOMIC DNA]</scope>
    <source>
        <strain evidence="3 4">R4</strain>
    </source>
</reference>
<evidence type="ECO:0000313" key="3">
    <source>
        <dbReference type="EMBL" id="BCG47166.1"/>
    </source>
</evidence>
<gene>
    <name evidence="3" type="ORF">GEOBRER4_n1991</name>
</gene>
<evidence type="ECO:0000256" key="1">
    <source>
        <dbReference type="SAM" id="MobiDB-lite"/>
    </source>
</evidence>
<keyword evidence="4" id="KW-1185">Reference proteome</keyword>
<dbReference type="Proteomes" id="UP000515472">
    <property type="component" value="Chromosome"/>
</dbReference>
<evidence type="ECO:0000259" key="2">
    <source>
        <dbReference type="Pfam" id="PF13271"/>
    </source>
</evidence>
<dbReference type="RefSeq" id="WP_185245227.1">
    <property type="nucleotide sequence ID" value="NZ_AP023213.1"/>
</dbReference>